<dbReference type="PROSITE" id="PS50146">
    <property type="entry name" value="DAGK"/>
    <property type="match status" value="1"/>
</dbReference>
<evidence type="ECO:0000313" key="3">
    <source>
        <dbReference type="Proteomes" id="UP000076532"/>
    </source>
</evidence>
<dbReference type="SMART" id="SM00046">
    <property type="entry name" value="DAGKc"/>
    <property type="match status" value="1"/>
</dbReference>
<dbReference type="InterPro" id="IPR016064">
    <property type="entry name" value="NAD/diacylglycerol_kinase_sf"/>
</dbReference>
<dbReference type="OrthoDB" id="336240at2759"/>
<reference evidence="2 3" key="1">
    <citation type="journal article" date="2016" name="Mol. Biol. Evol.">
        <title>Comparative Genomics of Early-Diverging Mushroom-Forming Fungi Provides Insights into the Origins of Lignocellulose Decay Capabilities.</title>
        <authorList>
            <person name="Nagy L.G."/>
            <person name="Riley R."/>
            <person name="Tritt A."/>
            <person name="Adam C."/>
            <person name="Daum C."/>
            <person name="Floudas D."/>
            <person name="Sun H."/>
            <person name="Yadav J.S."/>
            <person name="Pangilinan J."/>
            <person name="Larsson K.H."/>
            <person name="Matsuura K."/>
            <person name="Barry K."/>
            <person name="Labutti K."/>
            <person name="Kuo R."/>
            <person name="Ohm R.A."/>
            <person name="Bhattacharya S.S."/>
            <person name="Shirouzu T."/>
            <person name="Yoshinaga Y."/>
            <person name="Martin F.M."/>
            <person name="Grigoriev I.V."/>
            <person name="Hibbett D.S."/>
        </authorList>
    </citation>
    <scope>NUCLEOTIDE SEQUENCE [LARGE SCALE GENOMIC DNA]</scope>
    <source>
        <strain evidence="2 3">CBS 109695</strain>
    </source>
</reference>
<dbReference type="PANTHER" id="PTHR12358:SF105">
    <property type="entry name" value="DAGKC DOMAIN-CONTAINING PROTEIN"/>
    <property type="match status" value="1"/>
</dbReference>
<name>A0A166NCT6_9AGAM</name>
<dbReference type="GO" id="GO:0016020">
    <property type="term" value="C:membrane"/>
    <property type="evidence" value="ECO:0007669"/>
    <property type="project" value="TreeGrafter"/>
</dbReference>
<dbReference type="EMBL" id="KV417524">
    <property type="protein sequence ID" value="KZP24878.1"/>
    <property type="molecule type" value="Genomic_DNA"/>
</dbReference>
<dbReference type="STRING" id="436010.A0A166NCT6"/>
<accession>A0A166NCT6</accession>
<evidence type="ECO:0000259" key="1">
    <source>
        <dbReference type="PROSITE" id="PS50146"/>
    </source>
</evidence>
<feature type="domain" description="DAGKc" evidence="1">
    <location>
        <begin position="1"/>
        <end position="153"/>
    </location>
</feature>
<keyword evidence="3" id="KW-1185">Reference proteome</keyword>
<dbReference type="SUPFAM" id="SSF111331">
    <property type="entry name" value="NAD kinase/diacylglycerol kinase-like"/>
    <property type="match status" value="1"/>
</dbReference>
<dbReference type="InterPro" id="IPR001206">
    <property type="entry name" value="Diacylglycerol_kinase_cat_dom"/>
</dbReference>
<dbReference type="Gene3D" id="3.40.50.10330">
    <property type="entry name" value="Probable inorganic polyphosphate/atp-NAD kinase, domain 1"/>
    <property type="match status" value="1"/>
</dbReference>
<dbReference type="InterPro" id="IPR017438">
    <property type="entry name" value="ATP-NAD_kinase_N"/>
</dbReference>
<protein>
    <recommendedName>
        <fullName evidence="1">DAGKc domain-containing protein</fullName>
    </recommendedName>
</protein>
<dbReference type="GO" id="GO:0001727">
    <property type="term" value="F:lipid kinase activity"/>
    <property type="evidence" value="ECO:0007669"/>
    <property type="project" value="TreeGrafter"/>
</dbReference>
<dbReference type="InterPro" id="IPR050187">
    <property type="entry name" value="Lipid_Phosphate_FormReg"/>
</dbReference>
<dbReference type="PANTHER" id="PTHR12358">
    <property type="entry name" value="SPHINGOSINE KINASE"/>
    <property type="match status" value="1"/>
</dbReference>
<evidence type="ECO:0000313" key="2">
    <source>
        <dbReference type="EMBL" id="KZP24878.1"/>
    </source>
</evidence>
<gene>
    <name evidence="2" type="ORF">FIBSPDRAFT_821724</name>
</gene>
<sequence length="400" mass="43446">MSKLLVLCNPVCGDGKAQALLDESILPLLEKHGRKPDEVLTTVRPTHEGTAVLRFLETHGGDATIILLSGDGTLSEIINAICAAEPKGARKGAPLSALRFVLVPCGTANALYSALFPPPKDSETETDKLQSFNAFINNSETIPLTLAISELSSPPSPTRTRPKIAVSAVVASTALHAVLLHDSEALRMQIPTIERFKIAAQNNISKWYNSNVKLFPVPSVGVVQVYDPVTKAFVEHEESHLDDPIVDVEGPFAYFLSTVNVDRLEPVFRITPLQKTIPPMAASFDIVMVRPLRDPSLTMDSPEARLVFVEKATKILQGAYKDGSHVDMQYSEKGEIVMEGVGPAVVEYIRCGGWEWIPDDTDEPAHLLCADGAIFRIEVGGRVMCKAATPNDNAGFHVYV</sequence>
<dbReference type="GO" id="GO:0005737">
    <property type="term" value="C:cytoplasm"/>
    <property type="evidence" value="ECO:0007669"/>
    <property type="project" value="TreeGrafter"/>
</dbReference>
<dbReference type="GO" id="GO:0046512">
    <property type="term" value="P:sphingosine biosynthetic process"/>
    <property type="evidence" value="ECO:0007669"/>
    <property type="project" value="TreeGrafter"/>
</dbReference>
<dbReference type="Proteomes" id="UP000076532">
    <property type="component" value="Unassembled WGS sequence"/>
</dbReference>
<proteinExistence type="predicted"/>
<organism evidence="2 3">
    <name type="scientific">Athelia psychrophila</name>
    <dbReference type="NCBI Taxonomy" id="1759441"/>
    <lineage>
        <taxon>Eukaryota</taxon>
        <taxon>Fungi</taxon>
        <taxon>Dikarya</taxon>
        <taxon>Basidiomycota</taxon>
        <taxon>Agaricomycotina</taxon>
        <taxon>Agaricomycetes</taxon>
        <taxon>Agaricomycetidae</taxon>
        <taxon>Atheliales</taxon>
        <taxon>Atheliaceae</taxon>
        <taxon>Athelia</taxon>
    </lineage>
</organism>
<dbReference type="Pfam" id="PF00781">
    <property type="entry name" value="DAGK_cat"/>
    <property type="match status" value="1"/>
</dbReference>
<dbReference type="AlphaFoldDB" id="A0A166NCT6"/>